<reference evidence="2" key="1">
    <citation type="journal article" date="2019" name="Int. J. Syst. Evol. Microbiol.">
        <title>The Global Catalogue of Microorganisms (GCM) 10K type strain sequencing project: providing services to taxonomists for standard genome sequencing and annotation.</title>
        <authorList>
            <consortium name="The Broad Institute Genomics Platform"/>
            <consortium name="The Broad Institute Genome Sequencing Center for Infectious Disease"/>
            <person name="Wu L."/>
            <person name="Ma J."/>
        </authorList>
    </citation>
    <scope>NUCLEOTIDE SEQUENCE [LARGE SCALE GENOMIC DNA]</scope>
    <source>
        <strain evidence="2">JCM 18325</strain>
    </source>
</reference>
<name>A0ABP9C302_9FLAO</name>
<dbReference type="Proteomes" id="UP001501433">
    <property type="component" value="Unassembled WGS sequence"/>
</dbReference>
<keyword evidence="2" id="KW-1185">Reference proteome</keyword>
<evidence type="ECO:0008006" key="3">
    <source>
        <dbReference type="Google" id="ProtNLM"/>
    </source>
</evidence>
<gene>
    <name evidence="1" type="ORF">GCM10023330_06930</name>
</gene>
<evidence type="ECO:0000313" key="1">
    <source>
        <dbReference type="EMBL" id="GAA4803366.1"/>
    </source>
</evidence>
<organism evidence="1 2">
    <name type="scientific">Litoribaculum gwangyangense</name>
    <dbReference type="NCBI Taxonomy" id="1130722"/>
    <lineage>
        <taxon>Bacteria</taxon>
        <taxon>Pseudomonadati</taxon>
        <taxon>Bacteroidota</taxon>
        <taxon>Flavobacteriia</taxon>
        <taxon>Flavobacteriales</taxon>
        <taxon>Flavobacteriaceae</taxon>
        <taxon>Litoribaculum</taxon>
    </lineage>
</organism>
<proteinExistence type="predicted"/>
<comment type="caution">
    <text evidence="1">The sequence shown here is derived from an EMBL/GenBank/DDBJ whole genome shotgun (WGS) entry which is preliminary data.</text>
</comment>
<evidence type="ECO:0000313" key="2">
    <source>
        <dbReference type="Proteomes" id="UP001501433"/>
    </source>
</evidence>
<protein>
    <recommendedName>
        <fullName evidence="3">DUF4468 domain-containing protein</fullName>
    </recommendedName>
</protein>
<accession>A0ABP9C302</accession>
<sequence length="173" mass="20302">MENLSISLKPKPMKILISIFLILSTALIYSQTREETLDWLNLKLEEFGDNQIMGTYQISIKKDDNYGDYLLFVRKSWNPLLNRNTYQYYSFVPEVVSKIYLSTKNRTNSTLDIFIRSDTEDIYVPEDDEFVSEFTISMKNGHNEITNRIQKGLLHLLNLMGNNIEPQKELFTN</sequence>
<dbReference type="EMBL" id="BAABJW010000001">
    <property type="protein sequence ID" value="GAA4803366.1"/>
    <property type="molecule type" value="Genomic_DNA"/>
</dbReference>